<dbReference type="EMBL" id="JAGMUV010000041">
    <property type="protein sequence ID" value="KAH7111366.1"/>
    <property type="molecule type" value="Genomic_DNA"/>
</dbReference>
<keyword evidence="2" id="KW-1185">Reference proteome</keyword>
<evidence type="ECO:0000313" key="2">
    <source>
        <dbReference type="Proteomes" id="UP000738349"/>
    </source>
</evidence>
<accession>A0A9P9D298</accession>
<name>A0A9P9D298_9HYPO</name>
<reference evidence="1" key="1">
    <citation type="journal article" date="2021" name="Nat. Commun.">
        <title>Genetic determinants of endophytism in the Arabidopsis root mycobiome.</title>
        <authorList>
            <person name="Mesny F."/>
            <person name="Miyauchi S."/>
            <person name="Thiergart T."/>
            <person name="Pickel B."/>
            <person name="Atanasova L."/>
            <person name="Karlsson M."/>
            <person name="Huettel B."/>
            <person name="Barry K.W."/>
            <person name="Haridas S."/>
            <person name="Chen C."/>
            <person name="Bauer D."/>
            <person name="Andreopoulos W."/>
            <person name="Pangilinan J."/>
            <person name="LaButti K."/>
            <person name="Riley R."/>
            <person name="Lipzen A."/>
            <person name="Clum A."/>
            <person name="Drula E."/>
            <person name="Henrissat B."/>
            <person name="Kohler A."/>
            <person name="Grigoriev I.V."/>
            <person name="Martin F.M."/>
            <person name="Hacquard S."/>
        </authorList>
    </citation>
    <scope>NUCLEOTIDE SEQUENCE</scope>
    <source>
        <strain evidence="1">MPI-CAGE-AT-0147</strain>
    </source>
</reference>
<evidence type="ECO:0000313" key="1">
    <source>
        <dbReference type="EMBL" id="KAH7111366.1"/>
    </source>
</evidence>
<sequence>MCQNISDACKCYRTNGGTNNGATHKCCNDLGGVWQFGNDCRASSISEHLRGFDLCCKGQGSDCDYPHKRDESS</sequence>
<dbReference type="Proteomes" id="UP000738349">
    <property type="component" value="Unassembled WGS sequence"/>
</dbReference>
<comment type="caution">
    <text evidence="1">The sequence shown here is derived from an EMBL/GenBank/DDBJ whole genome shotgun (WGS) entry which is preliminary data.</text>
</comment>
<organism evidence="1 2">
    <name type="scientific">Dactylonectria macrodidyma</name>
    <dbReference type="NCBI Taxonomy" id="307937"/>
    <lineage>
        <taxon>Eukaryota</taxon>
        <taxon>Fungi</taxon>
        <taxon>Dikarya</taxon>
        <taxon>Ascomycota</taxon>
        <taxon>Pezizomycotina</taxon>
        <taxon>Sordariomycetes</taxon>
        <taxon>Hypocreomycetidae</taxon>
        <taxon>Hypocreales</taxon>
        <taxon>Nectriaceae</taxon>
        <taxon>Dactylonectria</taxon>
    </lineage>
</organism>
<dbReference type="AlphaFoldDB" id="A0A9P9D298"/>
<gene>
    <name evidence="1" type="ORF">EDB81DRAFT_829925</name>
</gene>
<dbReference type="OrthoDB" id="3624704at2759"/>
<proteinExistence type="predicted"/>
<protein>
    <submittedName>
        <fullName evidence="1">Uncharacterized protein</fullName>
    </submittedName>
</protein>